<organism evidence="2">
    <name type="scientific">Pelagomonas calceolata</name>
    <dbReference type="NCBI Taxonomy" id="35677"/>
    <lineage>
        <taxon>Eukaryota</taxon>
        <taxon>Sar</taxon>
        <taxon>Stramenopiles</taxon>
        <taxon>Ochrophyta</taxon>
        <taxon>Pelagophyceae</taxon>
        <taxon>Pelagomonadales</taxon>
        <taxon>Pelagomonadaceae</taxon>
        <taxon>Pelagomonas</taxon>
    </lineage>
</organism>
<name>A0A7S3ZNC0_9STRA</name>
<protein>
    <recommendedName>
        <fullName evidence="5">Protein kinase domain-containing protein</fullName>
    </recommendedName>
</protein>
<reference evidence="3" key="2">
    <citation type="submission" date="2021-11" db="EMBL/GenBank/DDBJ databases">
        <authorList>
            <consortium name="Genoscope - CEA"/>
            <person name="William W."/>
        </authorList>
    </citation>
    <scope>NUCLEOTIDE SEQUENCE</scope>
</reference>
<dbReference type="AlphaFoldDB" id="A0A7S3ZNC0"/>
<evidence type="ECO:0000313" key="2">
    <source>
        <dbReference type="EMBL" id="CAE0688410.1"/>
    </source>
</evidence>
<evidence type="ECO:0000313" key="3">
    <source>
        <dbReference type="EMBL" id="CAH0364784.1"/>
    </source>
</evidence>
<dbReference type="Proteomes" id="UP000789595">
    <property type="component" value="Unassembled WGS sequence"/>
</dbReference>
<evidence type="ECO:0000313" key="4">
    <source>
        <dbReference type="Proteomes" id="UP000789595"/>
    </source>
</evidence>
<dbReference type="EMBL" id="CAKKNE010000001">
    <property type="protein sequence ID" value="CAH0364784.1"/>
    <property type="molecule type" value="Genomic_DNA"/>
</dbReference>
<sequence length="630" mass="69767">MQLRLAVLLGLAAARTAAPAALTARDRQVLEKAKLIDRWFEERRQHPRREIVGRVRSAARREKDPWVPPTWTVSKEEDVPGPWQEVSGTNHAKQVFRASLHNKSVIVKKKHHDPRGRDDAGATIYTELLYLEALRGEPGIPELLGAWFEHAHATYVVQDCGAMIGAGAGSAADPTILSEAFRKRASEHPLHLARSLLACFQSWASAGFLQDDFYAPQFTLSDEGAIFLVDGPDDFLLSSPLGNSVVHAWGTRNESEPCHLNRMALRDVHGGKCAPQACESDHDCPWTRESHSCRGAGSCEPRSRGAPEARGKCMKGTCMRLSEKTHVYDVANRPWLLPFIADQAKSGDRRFLRSIIRQASNGYPKMRPSFAELVDAIDEFLRRPTNVEESPKERLYASPLIQSNERRKAAFWDYASVVVLGEGMRVTNLCDDRGLACYESEELPAPADLTLLRHKDRHRRDHDPSEADKKDPGALDVVYGRFRFDEGLLARAVPAPSFTILLVADAWSVVQRTFDGSLAPDKFLERRFPRGVQAFVLSLAGRPQNGTLTQSDCDRAVRHLDSFSLVADDTETVTTVLYGLYDVEAPAAPPPSKMSLRASAAAKARVLDASRCHARVAAAARALPTFFSPS</sequence>
<dbReference type="EMBL" id="HBIW01004731">
    <property type="protein sequence ID" value="CAE0688410.1"/>
    <property type="molecule type" value="Transcribed_RNA"/>
</dbReference>
<gene>
    <name evidence="2" type="ORF">PCAL00307_LOCUS3844</name>
    <name evidence="3" type="ORF">PECAL_1P11630</name>
</gene>
<reference evidence="2" key="1">
    <citation type="submission" date="2021-01" db="EMBL/GenBank/DDBJ databases">
        <authorList>
            <person name="Corre E."/>
            <person name="Pelletier E."/>
            <person name="Niang G."/>
            <person name="Scheremetjew M."/>
            <person name="Finn R."/>
            <person name="Kale V."/>
            <person name="Holt S."/>
            <person name="Cochrane G."/>
            <person name="Meng A."/>
            <person name="Brown T."/>
            <person name="Cohen L."/>
        </authorList>
    </citation>
    <scope>NUCLEOTIDE SEQUENCE</scope>
    <source>
        <strain evidence="2">CCMP1756</strain>
    </source>
</reference>
<feature type="chain" id="PRO_5036403972" description="Protein kinase domain-containing protein" evidence="1">
    <location>
        <begin position="18"/>
        <end position="630"/>
    </location>
</feature>
<keyword evidence="4" id="KW-1185">Reference proteome</keyword>
<accession>A0A7S3ZNC0</accession>
<feature type="signal peptide" evidence="1">
    <location>
        <begin position="1"/>
        <end position="17"/>
    </location>
</feature>
<evidence type="ECO:0000256" key="1">
    <source>
        <dbReference type="SAM" id="SignalP"/>
    </source>
</evidence>
<evidence type="ECO:0008006" key="5">
    <source>
        <dbReference type="Google" id="ProtNLM"/>
    </source>
</evidence>
<keyword evidence="1" id="KW-0732">Signal</keyword>
<proteinExistence type="predicted"/>